<dbReference type="AlphaFoldDB" id="A0A4Y2VGJ5"/>
<protein>
    <submittedName>
        <fullName evidence="1">Uncharacterized protein</fullName>
    </submittedName>
</protein>
<dbReference type="Proteomes" id="UP000499080">
    <property type="component" value="Unassembled WGS sequence"/>
</dbReference>
<dbReference type="EMBL" id="BGPR01046664">
    <property type="protein sequence ID" value="GBO23598.1"/>
    <property type="molecule type" value="Genomic_DNA"/>
</dbReference>
<comment type="caution">
    <text evidence="1">The sequence shown here is derived from an EMBL/GenBank/DDBJ whole genome shotgun (WGS) entry which is preliminary data.</text>
</comment>
<reference evidence="1 2" key="1">
    <citation type="journal article" date="2019" name="Sci. Rep.">
        <title>Orb-weaving spider Araneus ventricosus genome elucidates the spidroin gene catalogue.</title>
        <authorList>
            <person name="Kono N."/>
            <person name="Nakamura H."/>
            <person name="Ohtoshi R."/>
            <person name="Moran D.A.P."/>
            <person name="Shinohara A."/>
            <person name="Yoshida Y."/>
            <person name="Fujiwara M."/>
            <person name="Mori M."/>
            <person name="Tomita M."/>
            <person name="Arakawa K."/>
        </authorList>
    </citation>
    <scope>NUCLEOTIDE SEQUENCE [LARGE SCALE GENOMIC DNA]</scope>
</reference>
<sequence>MKRQPSLQTYLSHHREDLWLSTSDFACIKPFRMPTIVPSLPNLEPTYPKTGSHQQSTVVRPRQESLPVEILFLSQFFLQLGRSLRVFQN</sequence>
<gene>
    <name evidence="1" type="ORF">AVEN_177097_1</name>
</gene>
<proteinExistence type="predicted"/>
<evidence type="ECO:0000313" key="2">
    <source>
        <dbReference type="Proteomes" id="UP000499080"/>
    </source>
</evidence>
<name>A0A4Y2VGJ5_ARAVE</name>
<evidence type="ECO:0000313" key="1">
    <source>
        <dbReference type="EMBL" id="GBO23598.1"/>
    </source>
</evidence>
<keyword evidence="2" id="KW-1185">Reference proteome</keyword>
<organism evidence="1 2">
    <name type="scientific">Araneus ventricosus</name>
    <name type="common">Orbweaver spider</name>
    <name type="synonym">Epeira ventricosa</name>
    <dbReference type="NCBI Taxonomy" id="182803"/>
    <lineage>
        <taxon>Eukaryota</taxon>
        <taxon>Metazoa</taxon>
        <taxon>Ecdysozoa</taxon>
        <taxon>Arthropoda</taxon>
        <taxon>Chelicerata</taxon>
        <taxon>Arachnida</taxon>
        <taxon>Araneae</taxon>
        <taxon>Araneomorphae</taxon>
        <taxon>Entelegynae</taxon>
        <taxon>Araneoidea</taxon>
        <taxon>Araneidae</taxon>
        <taxon>Araneus</taxon>
    </lineage>
</organism>
<accession>A0A4Y2VGJ5</accession>